<evidence type="ECO:0000256" key="1">
    <source>
        <dbReference type="ARBA" id="ARBA00004141"/>
    </source>
</evidence>
<reference evidence="9" key="1">
    <citation type="journal article" date="2012" name="Genome Biol. Evol.">
        <title>Evolution of linear mitochondrial genomes in medusozoan cnidarians.</title>
        <authorList>
            <person name="Kayal E."/>
            <person name="Bentlage B."/>
            <person name="Collins A.G."/>
            <person name="Kayal M."/>
            <person name="Pirro S."/>
            <person name="Lavrov D.V."/>
        </authorList>
    </citation>
    <scope>NUCLEOTIDE SEQUENCE</scope>
</reference>
<organism evidence="9">
    <name type="scientific">Laomedea flexuosa</name>
    <name type="common">Hydrozoan</name>
    <dbReference type="NCBI Taxonomy" id="314520"/>
    <lineage>
        <taxon>Eukaryota</taxon>
        <taxon>Metazoa</taxon>
        <taxon>Cnidaria</taxon>
        <taxon>Hydrozoa</taxon>
        <taxon>Hydroidolina</taxon>
        <taxon>Leptothecata</taxon>
        <taxon>Obeliida</taxon>
        <taxon>Obeliidae</taxon>
        <taxon>Laomedea</taxon>
    </lineage>
</organism>
<keyword evidence="9" id="KW-0496">Mitochondrion</keyword>
<evidence type="ECO:0000256" key="7">
    <source>
        <dbReference type="SAM" id="Phobius"/>
    </source>
</evidence>
<evidence type="ECO:0000256" key="6">
    <source>
        <dbReference type="ARBA" id="ARBA00049551"/>
    </source>
</evidence>
<evidence type="ECO:0000256" key="3">
    <source>
        <dbReference type="ARBA" id="ARBA00022692"/>
    </source>
</evidence>
<geneLocation type="mitochondrion" evidence="9"/>
<dbReference type="GO" id="GO:0016020">
    <property type="term" value="C:membrane"/>
    <property type="evidence" value="ECO:0007669"/>
    <property type="project" value="UniProtKB-SubCell"/>
</dbReference>
<accession>G9ISS4</accession>
<evidence type="ECO:0000256" key="5">
    <source>
        <dbReference type="ARBA" id="ARBA00023136"/>
    </source>
</evidence>
<proteinExistence type="predicted"/>
<protein>
    <recommendedName>
        <fullName evidence="2">NADH:ubiquinone reductase (H(+)-translocating)</fullName>
        <ecNumber evidence="2">7.1.1.2</ecNumber>
    </recommendedName>
</protein>
<sequence length="448" mass="51147">MNINFINVSIIIGLILIIWDFKIKKTNLSYILILLVLSILILNINLASTYLFDLGIWKLLFLALITFCLLILFELIINKTFDIYCLLLLSYFGSIILIISDNLLTTYLGLELQTFSIFILIAKNRSSIKSSEAGLKYFMLGAISSGFYLLSVVILFLFGYTLELKDLVFFSSDLVVYLSITLILLSFSFKLSLTPFHFWVPDIYEGSSWDVITLIATLPKISVICVFLQILLNSNLVLFLSLSSIIIGTLGALNQTKLKRLLAYSGISQMGFIILAYSTNSNSSITIGTLYVLIYIFINISLFILIINYNKESNFIIELGSLNFINKILSITMVLIILSVAGIPPLSGFINKWYLIWCTIENHYIFSSLIIILCSTIGLGYYLRLVKTIYFQKRGSYFFWINILVKDTNQDNGLLYGMLGFLFFINLFLIFNFTFLINIITYLFMNIY</sequence>
<evidence type="ECO:0000256" key="2">
    <source>
        <dbReference type="ARBA" id="ARBA00012944"/>
    </source>
</evidence>
<feature type="transmembrane region" description="Helical" evidence="7">
    <location>
        <begin position="328"/>
        <end position="350"/>
    </location>
</feature>
<feature type="transmembrane region" description="Helical" evidence="7">
    <location>
        <begin position="134"/>
        <end position="162"/>
    </location>
</feature>
<dbReference type="InterPro" id="IPR001750">
    <property type="entry name" value="ND/Mrp_TM"/>
</dbReference>
<dbReference type="EMBL" id="JN700945">
    <property type="protein sequence ID" value="AER54573.1"/>
    <property type="molecule type" value="Genomic_DNA"/>
</dbReference>
<dbReference type="AlphaFoldDB" id="G9ISS4"/>
<keyword evidence="4 7" id="KW-1133">Transmembrane helix</keyword>
<comment type="subcellular location">
    <subcellularLocation>
        <location evidence="1">Membrane</location>
        <topology evidence="1">Multi-pass membrane protein</topology>
    </subcellularLocation>
</comment>
<feature type="transmembrane region" description="Helical" evidence="7">
    <location>
        <begin position="6"/>
        <end position="23"/>
    </location>
</feature>
<feature type="transmembrane region" description="Helical" evidence="7">
    <location>
        <begin position="414"/>
        <end position="445"/>
    </location>
</feature>
<evidence type="ECO:0000256" key="4">
    <source>
        <dbReference type="ARBA" id="ARBA00022989"/>
    </source>
</evidence>
<dbReference type="GO" id="GO:0008137">
    <property type="term" value="F:NADH dehydrogenase (ubiquinone) activity"/>
    <property type="evidence" value="ECO:0007669"/>
    <property type="project" value="UniProtKB-EC"/>
</dbReference>
<feature type="transmembrane region" description="Helical" evidence="7">
    <location>
        <begin position="211"/>
        <end position="230"/>
    </location>
</feature>
<comment type="catalytic activity">
    <reaction evidence="6">
        <text>a ubiquinone + NADH + 5 H(+)(in) = a ubiquinol + NAD(+) + 4 H(+)(out)</text>
        <dbReference type="Rhea" id="RHEA:29091"/>
        <dbReference type="Rhea" id="RHEA-COMP:9565"/>
        <dbReference type="Rhea" id="RHEA-COMP:9566"/>
        <dbReference type="ChEBI" id="CHEBI:15378"/>
        <dbReference type="ChEBI" id="CHEBI:16389"/>
        <dbReference type="ChEBI" id="CHEBI:17976"/>
        <dbReference type="ChEBI" id="CHEBI:57540"/>
        <dbReference type="ChEBI" id="CHEBI:57945"/>
        <dbReference type="EC" id="7.1.1.2"/>
    </reaction>
</comment>
<feature type="transmembrane region" description="Helical" evidence="7">
    <location>
        <begin position="30"/>
        <end position="50"/>
    </location>
</feature>
<feature type="transmembrane region" description="Helical" evidence="7">
    <location>
        <begin position="83"/>
        <end position="100"/>
    </location>
</feature>
<keyword evidence="9" id="KW-0560">Oxidoreductase</keyword>
<dbReference type="PANTHER" id="PTHR22773">
    <property type="entry name" value="NADH DEHYDROGENASE"/>
    <property type="match status" value="1"/>
</dbReference>
<feature type="transmembrane region" description="Helical" evidence="7">
    <location>
        <begin position="236"/>
        <end position="254"/>
    </location>
</feature>
<name>G9ISS4_LAOFL</name>
<feature type="domain" description="NADH:quinone oxidoreductase/Mrp antiporter transmembrane" evidence="8">
    <location>
        <begin position="100"/>
        <end position="375"/>
    </location>
</feature>
<keyword evidence="5 7" id="KW-0472">Membrane</keyword>
<keyword evidence="3 7" id="KW-0812">Transmembrane</keyword>
<dbReference type="GO" id="GO:0016491">
    <property type="term" value="F:oxidoreductase activity"/>
    <property type="evidence" value="ECO:0007669"/>
    <property type="project" value="UniProtKB-KW"/>
</dbReference>
<feature type="transmembrane region" description="Helical" evidence="7">
    <location>
        <begin position="362"/>
        <end position="383"/>
    </location>
</feature>
<dbReference type="EC" id="7.1.1.2" evidence="2"/>
<feature type="transmembrane region" description="Helical" evidence="7">
    <location>
        <begin position="285"/>
        <end position="307"/>
    </location>
</feature>
<dbReference type="Pfam" id="PF00361">
    <property type="entry name" value="Proton_antipo_M"/>
    <property type="match status" value="1"/>
</dbReference>
<evidence type="ECO:0000259" key="8">
    <source>
        <dbReference type="Pfam" id="PF00361"/>
    </source>
</evidence>
<gene>
    <name evidence="9" type="primary">nad2</name>
</gene>
<evidence type="ECO:0000313" key="9">
    <source>
        <dbReference type="EMBL" id="AER54573.1"/>
    </source>
</evidence>
<feature type="transmembrane region" description="Helical" evidence="7">
    <location>
        <begin position="56"/>
        <end position="76"/>
    </location>
</feature>
<feature type="transmembrane region" description="Helical" evidence="7">
    <location>
        <begin position="174"/>
        <end position="199"/>
    </location>
</feature>